<keyword evidence="2 5" id="KW-0808">Transferase</keyword>
<evidence type="ECO:0000256" key="4">
    <source>
        <dbReference type="PIRSR" id="PIRSR610122-2"/>
    </source>
</evidence>
<dbReference type="InterPro" id="IPR013746">
    <property type="entry name" value="HMG_CoA_synt_C_dom"/>
</dbReference>
<dbReference type="InterPro" id="IPR016039">
    <property type="entry name" value="Thiolase-like"/>
</dbReference>
<dbReference type="PANTHER" id="PTHR43323:SF2">
    <property type="entry name" value="HYDROXYMETHYLGLUTARYL-COA SYNTHASE"/>
    <property type="match status" value="1"/>
</dbReference>
<organism evidence="8 9">
    <name type="scientific">Pneumocystis carinii (strain B80)</name>
    <name type="common">Rat pneumocystis pneumonia agent</name>
    <name type="synonym">Pneumocystis carinii f. sp. carinii</name>
    <dbReference type="NCBI Taxonomy" id="1408658"/>
    <lineage>
        <taxon>Eukaryota</taxon>
        <taxon>Fungi</taxon>
        <taxon>Dikarya</taxon>
        <taxon>Ascomycota</taxon>
        <taxon>Taphrinomycotina</taxon>
        <taxon>Pneumocystomycetes</taxon>
        <taxon>Pneumocystaceae</taxon>
        <taxon>Pneumocystis</taxon>
    </lineage>
</organism>
<feature type="binding site" evidence="4">
    <location>
        <position position="264"/>
    </location>
    <ligand>
        <name>CoA</name>
        <dbReference type="ChEBI" id="CHEBI:57287"/>
    </ligand>
</feature>
<evidence type="ECO:0000256" key="3">
    <source>
        <dbReference type="PIRSR" id="PIRSR610122-1"/>
    </source>
</evidence>
<dbReference type="AlphaFoldDB" id="A0A0W4ZBA2"/>
<evidence type="ECO:0000259" key="7">
    <source>
        <dbReference type="Pfam" id="PF08540"/>
    </source>
</evidence>
<dbReference type="InterPro" id="IPR010122">
    <property type="entry name" value="HMG_CoA_synthase_euk"/>
</dbReference>
<dbReference type="Pfam" id="PF01154">
    <property type="entry name" value="HMG_CoA_synt_N"/>
    <property type="match status" value="1"/>
</dbReference>
<feature type="binding site" evidence="4">
    <location>
        <position position="268"/>
    </location>
    <ligand>
        <name>CoA</name>
        <dbReference type="ChEBI" id="CHEBI:57287"/>
    </ligand>
</feature>
<dbReference type="EC" id="2.3.3.10" evidence="5"/>
<dbReference type="GeneID" id="28938025"/>
<dbReference type="RefSeq" id="XP_018224311.1">
    <property type="nucleotide sequence ID" value="XM_018371822.1"/>
</dbReference>
<comment type="catalytic activity">
    <reaction evidence="5">
        <text>acetoacetyl-CoA + acetyl-CoA + H2O = (3S)-3-hydroxy-3-methylglutaryl-CoA + CoA + H(+)</text>
        <dbReference type="Rhea" id="RHEA:10188"/>
        <dbReference type="ChEBI" id="CHEBI:15377"/>
        <dbReference type="ChEBI" id="CHEBI:15378"/>
        <dbReference type="ChEBI" id="CHEBI:43074"/>
        <dbReference type="ChEBI" id="CHEBI:57286"/>
        <dbReference type="ChEBI" id="CHEBI:57287"/>
        <dbReference type="ChEBI" id="CHEBI:57288"/>
        <dbReference type="EC" id="2.3.3.10"/>
    </reaction>
</comment>
<dbReference type="GO" id="GO:0006696">
    <property type="term" value="P:ergosterol biosynthetic process"/>
    <property type="evidence" value="ECO:0007669"/>
    <property type="project" value="EnsemblFungi"/>
</dbReference>
<feature type="active site" description="Proton donor/acceptor" evidence="3">
    <location>
        <position position="259"/>
    </location>
</feature>
<feature type="active site" description="Proton donor/acceptor" evidence="3">
    <location>
        <position position="88"/>
    </location>
</feature>
<comment type="caution">
    <text evidence="8">The sequence shown here is derived from an EMBL/GenBank/DDBJ whole genome shotgun (WGS) entry which is preliminary data.</text>
</comment>
<keyword evidence="9" id="KW-1185">Reference proteome</keyword>
<dbReference type="OrthoDB" id="1269963at2759"/>
<dbReference type="InterPro" id="IPR013528">
    <property type="entry name" value="HMG_CoA_synth_N"/>
</dbReference>
<dbReference type="CDD" id="cd00827">
    <property type="entry name" value="init_cond_enzymes"/>
    <property type="match status" value="1"/>
</dbReference>
<dbReference type="Proteomes" id="UP000054454">
    <property type="component" value="Unassembled WGS sequence"/>
</dbReference>
<evidence type="ECO:0000259" key="6">
    <source>
        <dbReference type="Pfam" id="PF01154"/>
    </source>
</evidence>
<feature type="domain" description="Hydroxymethylglutaryl-coenzyme A synthase N-terminal" evidence="6">
    <location>
        <begin position="7"/>
        <end position="177"/>
    </location>
</feature>
<dbReference type="PROSITE" id="PS01226">
    <property type="entry name" value="HMG_COA_SYNTHASE"/>
    <property type="match status" value="1"/>
</dbReference>
<comment type="function">
    <text evidence="5">Catalyzes the condensation of acetyl-CoA with acetoacetyl-CoA to form HMG-CoA.</text>
</comment>
<proteinExistence type="inferred from homology"/>
<dbReference type="EMBL" id="LFVZ01000016">
    <property type="protein sequence ID" value="KTW25702.1"/>
    <property type="molecule type" value="Genomic_DNA"/>
</dbReference>
<evidence type="ECO:0000313" key="8">
    <source>
        <dbReference type="EMBL" id="KTW25702.1"/>
    </source>
</evidence>
<feature type="domain" description="Hydroxymethylglutaryl-coenzyme A synthase C-terminal" evidence="7">
    <location>
        <begin position="178"/>
        <end position="452"/>
    </location>
</feature>
<feature type="binding site" evidence="4">
    <location>
        <position position="158"/>
    </location>
    <ligand>
        <name>CoA</name>
        <dbReference type="ChEBI" id="CHEBI:57287"/>
    </ligand>
</feature>
<feature type="active site" description="Acyl-thioester intermediate" evidence="3">
    <location>
        <position position="120"/>
    </location>
</feature>
<dbReference type="SUPFAM" id="SSF53901">
    <property type="entry name" value="Thiolase-like"/>
    <property type="match status" value="2"/>
</dbReference>
<sequence length="453" mass="51235">MRILESPKNVGIKAMEIYFPSLCVLQEDLEKYDEVSSGKYTIGLGQTMMGFCDDREDIYSLCLTTVSRLIKNYNVNVNDIGRLEVGTETLIDKSKSVKTVLMQLFSPNHDIEGIDTINACYGGTNAFFNAVNWIQSENWDGRDAIVVAGDIALYSKGNARPTGGAGCVAMIIGKDAPIVLDSGLRGTYMDHVYDFYKPDFTSEYPIVEGHYSISCYTRAIDNAYKTYNKKYSIRRNLGDMNCNATCSLPIDRFDYCIFHSPTCKSVQKAYARLMYNDFMENQDHPEFESVKHFADIEYQSSLVDKDLEKQFINLSKKRFESRVKIGLDVSKNVGNMYTASLYGCLASLLSNVLPSKLVGKRIGAYSYGSGLAATFFSFTIRDDISYIVKILDLKAKLANRKVLSPVEFERMISLREQAYLAKDYIPHGDISNIALNAYYLVKIDEKYRREYTV</sequence>
<dbReference type="Pfam" id="PF08540">
    <property type="entry name" value="HMG_CoA_synt_C"/>
    <property type="match status" value="1"/>
</dbReference>
<evidence type="ECO:0000313" key="9">
    <source>
        <dbReference type="Proteomes" id="UP000054454"/>
    </source>
</evidence>
<evidence type="ECO:0000256" key="1">
    <source>
        <dbReference type="ARBA" id="ARBA00007061"/>
    </source>
</evidence>
<accession>A0A0W4ZBA2</accession>
<dbReference type="FunFam" id="3.40.47.10:FF:000008">
    <property type="entry name" value="3-hydroxy-3-methylglutaryl coenzyme A synthase"/>
    <property type="match status" value="1"/>
</dbReference>
<feature type="binding site" evidence="4">
    <location>
        <position position="212"/>
    </location>
    <ligand>
        <name>CoA</name>
        <dbReference type="ChEBI" id="CHEBI:57287"/>
    </ligand>
</feature>
<dbReference type="PANTHER" id="PTHR43323">
    <property type="entry name" value="3-HYDROXY-3-METHYLGLUTARYL COENZYME A SYNTHASE"/>
    <property type="match status" value="1"/>
</dbReference>
<protein>
    <recommendedName>
        <fullName evidence="5">Hydroxymethylglutaryl-CoA synthase</fullName>
        <shortName evidence="5">HMG-CoA synthase</shortName>
        <ecNumber evidence="5">2.3.3.10</ecNumber>
    </recommendedName>
    <alternativeName>
        <fullName evidence="5">3-hydroxy-3-methylglutaryl coenzyme A synthase</fullName>
    </alternativeName>
</protein>
<evidence type="ECO:0000256" key="5">
    <source>
        <dbReference type="RuleBase" id="RU364071"/>
    </source>
</evidence>
<dbReference type="Gene3D" id="3.40.47.10">
    <property type="match status" value="1"/>
</dbReference>
<dbReference type="GO" id="GO:0006084">
    <property type="term" value="P:acetyl-CoA metabolic process"/>
    <property type="evidence" value="ECO:0007669"/>
    <property type="project" value="EnsemblFungi"/>
</dbReference>
<dbReference type="GO" id="GO:0010142">
    <property type="term" value="P:farnesyl diphosphate biosynthetic process, mevalonate pathway"/>
    <property type="evidence" value="ECO:0007669"/>
    <property type="project" value="EnsemblFungi"/>
</dbReference>
<reference evidence="9" key="1">
    <citation type="journal article" date="2016" name="Nat. Commun.">
        <title>Genome analysis of three Pneumocystis species reveals adaptation mechanisms to life exclusively in mammalian hosts.</title>
        <authorList>
            <person name="Ma L."/>
            <person name="Chen Z."/>
            <person name="Huang D.W."/>
            <person name="Kutty G."/>
            <person name="Ishihara M."/>
            <person name="Wang H."/>
            <person name="Abouelleil A."/>
            <person name="Bishop L."/>
            <person name="Davey E."/>
            <person name="Deng R."/>
            <person name="Deng X."/>
            <person name="Fan L."/>
            <person name="Fantoni G."/>
            <person name="Fitzgerald M."/>
            <person name="Gogineni E."/>
            <person name="Goldberg J.M."/>
            <person name="Handley G."/>
            <person name="Hu X."/>
            <person name="Huber C."/>
            <person name="Jiao X."/>
            <person name="Jones K."/>
            <person name="Levin J.Z."/>
            <person name="Liu Y."/>
            <person name="Macdonald P."/>
            <person name="Melnikov A."/>
            <person name="Raley C."/>
            <person name="Sassi M."/>
            <person name="Sherman B.T."/>
            <person name="Song X."/>
            <person name="Sykes S."/>
            <person name="Tran B."/>
            <person name="Walsh L."/>
            <person name="Xia Y."/>
            <person name="Yang J."/>
            <person name="Young S."/>
            <person name="Zeng Q."/>
            <person name="Zheng X."/>
            <person name="Stephens R."/>
            <person name="Nusbaum C."/>
            <person name="Birren B.W."/>
            <person name="Azadi P."/>
            <person name="Lempicki R.A."/>
            <person name="Cuomo C.A."/>
            <person name="Kovacs J.A."/>
        </authorList>
    </citation>
    <scope>NUCLEOTIDE SEQUENCE [LARGE SCALE GENOMIC DNA]</scope>
    <source>
        <strain evidence="9">B80</strain>
    </source>
</reference>
<evidence type="ECO:0000256" key="2">
    <source>
        <dbReference type="ARBA" id="ARBA00022679"/>
    </source>
</evidence>
<dbReference type="NCBIfam" id="TIGR01833">
    <property type="entry name" value="HMG-CoA-S_euk"/>
    <property type="match status" value="1"/>
</dbReference>
<dbReference type="GO" id="GO:0004421">
    <property type="term" value="F:hydroxymethylglutaryl-CoA synthase activity"/>
    <property type="evidence" value="ECO:0007669"/>
    <property type="project" value="UniProtKB-EC"/>
</dbReference>
<gene>
    <name evidence="8" type="ORF">T552_03314</name>
</gene>
<dbReference type="InterPro" id="IPR000590">
    <property type="entry name" value="HMG_CoA_synt_AS"/>
</dbReference>
<dbReference type="VEuPathDB" id="FungiDB:T552_03314"/>
<name>A0A0W4ZBA2_PNEC8</name>
<comment type="similarity">
    <text evidence="1 5">Belongs to the thiolase-like superfamily. HMG-CoA synthase family.</text>
</comment>